<feature type="transmembrane region" description="Helical" evidence="7">
    <location>
        <begin position="29"/>
        <end position="51"/>
    </location>
</feature>
<feature type="transmembrane region" description="Helical" evidence="7">
    <location>
        <begin position="172"/>
        <end position="190"/>
    </location>
</feature>
<name>A0A6A7BYU8_9PEZI</name>
<keyword evidence="5 7" id="KW-1133">Transmembrane helix</keyword>
<dbReference type="Proteomes" id="UP000799421">
    <property type="component" value="Unassembled WGS sequence"/>
</dbReference>
<feature type="transmembrane region" description="Helical" evidence="7">
    <location>
        <begin position="316"/>
        <end position="336"/>
    </location>
</feature>
<accession>A0A6A7BYU8</accession>
<organism evidence="9 10">
    <name type="scientific">Piedraia hortae CBS 480.64</name>
    <dbReference type="NCBI Taxonomy" id="1314780"/>
    <lineage>
        <taxon>Eukaryota</taxon>
        <taxon>Fungi</taxon>
        <taxon>Dikarya</taxon>
        <taxon>Ascomycota</taxon>
        <taxon>Pezizomycotina</taxon>
        <taxon>Dothideomycetes</taxon>
        <taxon>Dothideomycetidae</taxon>
        <taxon>Capnodiales</taxon>
        <taxon>Piedraiaceae</taxon>
        <taxon>Piedraia</taxon>
    </lineage>
</organism>
<evidence type="ECO:0000256" key="7">
    <source>
        <dbReference type="SAM" id="Phobius"/>
    </source>
</evidence>
<feature type="transmembrane region" description="Helical" evidence="7">
    <location>
        <begin position="386"/>
        <end position="408"/>
    </location>
</feature>
<evidence type="ECO:0000313" key="10">
    <source>
        <dbReference type="Proteomes" id="UP000799421"/>
    </source>
</evidence>
<dbReference type="OrthoDB" id="3900342at2759"/>
<evidence type="ECO:0000256" key="4">
    <source>
        <dbReference type="ARBA" id="ARBA00022970"/>
    </source>
</evidence>
<evidence type="ECO:0000256" key="6">
    <source>
        <dbReference type="ARBA" id="ARBA00023136"/>
    </source>
</evidence>
<feature type="domain" description="Amino acid permease/ SLC12A" evidence="8">
    <location>
        <begin position="29"/>
        <end position="490"/>
    </location>
</feature>
<evidence type="ECO:0000256" key="5">
    <source>
        <dbReference type="ARBA" id="ARBA00022989"/>
    </source>
</evidence>
<feature type="transmembrane region" description="Helical" evidence="7">
    <location>
        <begin position="429"/>
        <end position="451"/>
    </location>
</feature>
<evidence type="ECO:0000259" key="8">
    <source>
        <dbReference type="Pfam" id="PF00324"/>
    </source>
</evidence>
<dbReference type="PIRSF" id="PIRSF006060">
    <property type="entry name" value="AA_transporter"/>
    <property type="match status" value="1"/>
</dbReference>
<dbReference type="PANTHER" id="PTHR43341">
    <property type="entry name" value="AMINO ACID PERMEASE"/>
    <property type="match status" value="1"/>
</dbReference>
<dbReference type="InterPro" id="IPR004840">
    <property type="entry name" value="Amino_acid_permease_CS"/>
</dbReference>
<proteinExistence type="predicted"/>
<evidence type="ECO:0000256" key="3">
    <source>
        <dbReference type="ARBA" id="ARBA00022692"/>
    </source>
</evidence>
<feature type="transmembrane region" description="Helical" evidence="7">
    <location>
        <begin position="463"/>
        <end position="483"/>
    </location>
</feature>
<dbReference type="Gene3D" id="1.20.1740.10">
    <property type="entry name" value="Amino acid/polyamine transporter I"/>
    <property type="match status" value="1"/>
</dbReference>
<dbReference type="PANTHER" id="PTHR43341:SF9">
    <property type="entry name" value="DICARBOXYLIC AMINO ACID PERMEASE"/>
    <property type="match status" value="1"/>
</dbReference>
<protein>
    <recommendedName>
        <fullName evidence="8">Amino acid permease/ SLC12A domain-containing protein</fullName>
    </recommendedName>
</protein>
<evidence type="ECO:0000256" key="1">
    <source>
        <dbReference type="ARBA" id="ARBA00004141"/>
    </source>
</evidence>
<evidence type="ECO:0000256" key="2">
    <source>
        <dbReference type="ARBA" id="ARBA00022448"/>
    </source>
</evidence>
<dbReference type="GO" id="GO:0015171">
    <property type="term" value="F:amino acid transmembrane transporter activity"/>
    <property type="evidence" value="ECO:0007669"/>
    <property type="project" value="TreeGrafter"/>
</dbReference>
<dbReference type="InterPro" id="IPR004841">
    <property type="entry name" value="AA-permease/SLC12A_dom"/>
</dbReference>
<keyword evidence="6 7" id="KW-0472">Membrane</keyword>
<dbReference type="Pfam" id="PF00324">
    <property type="entry name" value="AA_permease"/>
    <property type="match status" value="1"/>
</dbReference>
<keyword evidence="10" id="KW-1185">Reference proteome</keyword>
<dbReference type="PROSITE" id="PS00218">
    <property type="entry name" value="AMINO_ACID_PERMEASE_1"/>
    <property type="match status" value="1"/>
</dbReference>
<feature type="transmembrane region" description="Helical" evidence="7">
    <location>
        <begin position="261"/>
        <end position="281"/>
    </location>
</feature>
<evidence type="ECO:0000313" key="9">
    <source>
        <dbReference type="EMBL" id="KAF2860394.1"/>
    </source>
</evidence>
<feature type="transmembrane region" description="Helical" evidence="7">
    <location>
        <begin position="220"/>
        <end position="240"/>
    </location>
</feature>
<dbReference type="InterPro" id="IPR050524">
    <property type="entry name" value="APC_YAT"/>
</dbReference>
<keyword evidence="3 7" id="KW-0812">Transmembrane</keyword>
<gene>
    <name evidence="9" type="ORF">K470DRAFT_282108</name>
</gene>
<keyword evidence="4" id="KW-0029">Amino-acid transport</keyword>
<comment type="subcellular location">
    <subcellularLocation>
        <location evidence="1">Membrane</location>
        <topology evidence="1">Multi-pass membrane protein</topology>
    </subcellularLocation>
</comment>
<reference evidence="9" key="1">
    <citation type="journal article" date="2020" name="Stud. Mycol.">
        <title>101 Dothideomycetes genomes: a test case for predicting lifestyles and emergence of pathogens.</title>
        <authorList>
            <person name="Haridas S."/>
            <person name="Albert R."/>
            <person name="Binder M."/>
            <person name="Bloem J."/>
            <person name="Labutti K."/>
            <person name="Salamov A."/>
            <person name="Andreopoulos B."/>
            <person name="Baker S."/>
            <person name="Barry K."/>
            <person name="Bills G."/>
            <person name="Bluhm B."/>
            <person name="Cannon C."/>
            <person name="Castanera R."/>
            <person name="Culley D."/>
            <person name="Daum C."/>
            <person name="Ezra D."/>
            <person name="Gonzalez J."/>
            <person name="Henrissat B."/>
            <person name="Kuo A."/>
            <person name="Liang C."/>
            <person name="Lipzen A."/>
            <person name="Lutzoni F."/>
            <person name="Magnuson J."/>
            <person name="Mondo S."/>
            <person name="Nolan M."/>
            <person name="Ohm R."/>
            <person name="Pangilinan J."/>
            <person name="Park H.-J."/>
            <person name="Ramirez L."/>
            <person name="Alfaro M."/>
            <person name="Sun H."/>
            <person name="Tritt A."/>
            <person name="Yoshinaga Y."/>
            <person name="Zwiers L.-H."/>
            <person name="Turgeon B."/>
            <person name="Goodwin S."/>
            <person name="Spatafora J."/>
            <person name="Crous P."/>
            <person name="Grigoriev I."/>
        </authorList>
    </citation>
    <scope>NUCLEOTIDE SEQUENCE</scope>
    <source>
        <strain evidence="9">CBS 480.64</strain>
    </source>
</reference>
<dbReference type="GO" id="GO:0016020">
    <property type="term" value="C:membrane"/>
    <property type="evidence" value="ECO:0007669"/>
    <property type="project" value="UniProtKB-SubCell"/>
</dbReference>
<dbReference type="AlphaFoldDB" id="A0A6A7BYU8"/>
<feature type="transmembrane region" description="Helical" evidence="7">
    <location>
        <begin position="57"/>
        <end position="76"/>
    </location>
</feature>
<feature type="transmembrane region" description="Helical" evidence="7">
    <location>
        <begin position="139"/>
        <end position="160"/>
    </location>
</feature>
<sequence>MSPTTPNGKNSQPGDENHSLHRGLAARQVSMIAIGGAIGTGLIIGTGSSLAKSGPGAMLVSYSIVGLIVYVVISALGELATWLPEGGFAAYATRFVDPALGFALGYTYWFKYIIVTPNQLTAAALVIQYWMPPEKVNPGVFITIFLIAIIVINYLGIKFFGEIEFVMSSIKVLVLIGLIILCIILAAGGGPNHQATGFKYWHHPGAFSEHIKKGAAGRFLAIWSSMVSAVFAFLGTELVGVTVSEAENPRKNIPRAIRLTFWRILVFYIFLILLLGMIVPYNSDKLIFATKQSSSAAASPFVVAIKIAGIKTLPGFFNACILLFVFSAANSDLYIASRTLHSLAQKDQAPKFLSRTDTRGVPWPALFFSAMFCCLAYMSVSSGSKVVFGYFVNLVSIFGLLTWISILVTHIHFVKARRVQGVTDKACRYVSPFGRIGSIIALAFCCVIALTKNYDVFVGKFDYKNFITGYLGIPLYLIMIFGWKIVKRTKGVPAAQVDLFSGTQKFDDEEIMWKEREAAEPKRHWLYRYTLGLLF</sequence>
<dbReference type="FunFam" id="1.20.1740.10:FF:000006">
    <property type="entry name" value="General amino acid permease"/>
    <property type="match status" value="1"/>
</dbReference>
<dbReference type="EMBL" id="MU005982">
    <property type="protein sequence ID" value="KAF2860394.1"/>
    <property type="molecule type" value="Genomic_DNA"/>
</dbReference>
<feature type="transmembrane region" description="Helical" evidence="7">
    <location>
        <begin position="361"/>
        <end position="380"/>
    </location>
</feature>
<keyword evidence="2" id="KW-0813">Transport</keyword>